<dbReference type="SMART" id="SM00401">
    <property type="entry name" value="ZnF_GATA"/>
    <property type="match status" value="1"/>
</dbReference>
<keyword evidence="7" id="KW-0539">Nucleus</keyword>
<feature type="compositionally biased region" description="Low complexity" evidence="9">
    <location>
        <begin position="211"/>
        <end position="227"/>
    </location>
</feature>
<evidence type="ECO:0000256" key="6">
    <source>
        <dbReference type="ARBA" id="ARBA00023163"/>
    </source>
</evidence>
<dbReference type="GO" id="GO:0000122">
    <property type="term" value="P:negative regulation of transcription by RNA polymerase II"/>
    <property type="evidence" value="ECO:0007669"/>
    <property type="project" value="TreeGrafter"/>
</dbReference>
<dbReference type="InterPro" id="IPR013088">
    <property type="entry name" value="Znf_NHR/GATA"/>
</dbReference>
<feature type="compositionally biased region" description="Polar residues" evidence="9">
    <location>
        <begin position="189"/>
        <end position="202"/>
    </location>
</feature>
<keyword evidence="11" id="KW-1185">Reference proteome</keyword>
<dbReference type="PROSITE" id="PS50114">
    <property type="entry name" value="GATA_ZN_FINGER_2"/>
    <property type="match status" value="1"/>
</dbReference>
<dbReference type="InterPro" id="IPR039355">
    <property type="entry name" value="Transcription_factor_GATA"/>
</dbReference>
<dbReference type="CDD" id="cd00202">
    <property type="entry name" value="ZnF_GATA"/>
    <property type="match status" value="1"/>
</dbReference>
<evidence type="ECO:0000256" key="2">
    <source>
        <dbReference type="ARBA" id="ARBA00022723"/>
    </source>
</evidence>
<sequence length="227" mass="24527">MCGATHSSHWAVDEGGNTLCKMCAQCAPPRSESDWNSREKRNGGSAGMVCHNCNTTTTTLWRRNIEGFPVCNACGLYYKLHNTNRPLALKKKDIQTRRRKSGGGQLKKKDLPASSGIINVGGGSSLGDRVPPILNPSLLTASMGAAWQMLGQNMALQTSLQNLNQSLQIRPISSPQPSQQRQLMVQVAGNQTPQHSRSQSPSDRLVIAMPSNSQSALSISQSSNEDL</sequence>
<keyword evidence="4" id="KW-0862">Zinc</keyword>
<evidence type="ECO:0000256" key="5">
    <source>
        <dbReference type="ARBA" id="ARBA00023015"/>
    </source>
</evidence>
<organism evidence="11 12">
    <name type="scientific">Galendromus occidentalis</name>
    <name type="common">western predatory mite</name>
    <dbReference type="NCBI Taxonomy" id="34638"/>
    <lineage>
        <taxon>Eukaryota</taxon>
        <taxon>Metazoa</taxon>
        <taxon>Ecdysozoa</taxon>
        <taxon>Arthropoda</taxon>
        <taxon>Chelicerata</taxon>
        <taxon>Arachnida</taxon>
        <taxon>Acari</taxon>
        <taxon>Parasitiformes</taxon>
        <taxon>Mesostigmata</taxon>
        <taxon>Gamasina</taxon>
        <taxon>Phytoseioidea</taxon>
        <taxon>Phytoseiidae</taxon>
        <taxon>Typhlodrominae</taxon>
        <taxon>Galendromus</taxon>
    </lineage>
</organism>
<feature type="region of interest" description="Disordered" evidence="9">
    <location>
        <begin position="90"/>
        <end position="114"/>
    </location>
</feature>
<dbReference type="PANTHER" id="PTHR10071">
    <property type="entry name" value="TRANSCRIPTION FACTOR GATA FAMILY MEMBER"/>
    <property type="match status" value="1"/>
</dbReference>
<dbReference type="KEGG" id="goe:100908341"/>
<evidence type="ECO:0000256" key="4">
    <source>
        <dbReference type="ARBA" id="ARBA00022833"/>
    </source>
</evidence>
<dbReference type="SUPFAM" id="SSF57716">
    <property type="entry name" value="Glucocorticoid receptor-like (DNA-binding domain)"/>
    <property type="match status" value="1"/>
</dbReference>
<dbReference type="GO" id="GO:0000981">
    <property type="term" value="F:DNA-binding transcription factor activity, RNA polymerase II-specific"/>
    <property type="evidence" value="ECO:0007669"/>
    <property type="project" value="TreeGrafter"/>
</dbReference>
<gene>
    <name evidence="12" type="primary">LOC100908341</name>
</gene>
<dbReference type="FunFam" id="3.30.50.10:FF:000002">
    <property type="entry name" value="Gata transcription factor gatad"/>
    <property type="match status" value="1"/>
</dbReference>
<keyword evidence="3 8" id="KW-0863">Zinc-finger</keyword>
<protein>
    <submittedName>
        <fullName evidence="12">GATA-binding factor C</fullName>
    </submittedName>
</protein>
<keyword evidence="6" id="KW-0804">Transcription</keyword>
<evidence type="ECO:0000256" key="7">
    <source>
        <dbReference type="ARBA" id="ARBA00023242"/>
    </source>
</evidence>
<dbReference type="Proteomes" id="UP000694867">
    <property type="component" value="Unplaced"/>
</dbReference>
<keyword evidence="5" id="KW-0805">Transcription regulation</keyword>
<dbReference type="GO" id="GO:0005634">
    <property type="term" value="C:nucleus"/>
    <property type="evidence" value="ECO:0007669"/>
    <property type="project" value="UniProtKB-SubCell"/>
</dbReference>
<dbReference type="Gene3D" id="3.30.50.10">
    <property type="entry name" value="Erythroid Transcription Factor GATA-1, subunit A"/>
    <property type="match status" value="1"/>
</dbReference>
<dbReference type="InterPro" id="IPR000679">
    <property type="entry name" value="Znf_GATA"/>
</dbReference>
<proteinExistence type="predicted"/>
<evidence type="ECO:0000313" key="12">
    <source>
        <dbReference type="RefSeq" id="XP_003738277.1"/>
    </source>
</evidence>
<evidence type="ECO:0000313" key="11">
    <source>
        <dbReference type="Proteomes" id="UP000694867"/>
    </source>
</evidence>
<dbReference type="Pfam" id="PF00320">
    <property type="entry name" value="GATA"/>
    <property type="match status" value="1"/>
</dbReference>
<evidence type="ECO:0000259" key="10">
    <source>
        <dbReference type="PROSITE" id="PS50114"/>
    </source>
</evidence>
<dbReference type="GO" id="GO:0045944">
    <property type="term" value="P:positive regulation of transcription by RNA polymerase II"/>
    <property type="evidence" value="ECO:0007669"/>
    <property type="project" value="TreeGrafter"/>
</dbReference>
<name>A0AAJ6QMX9_9ACAR</name>
<feature type="domain" description="GATA-type" evidence="10">
    <location>
        <begin position="44"/>
        <end position="97"/>
    </location>
</feature>
<feature type="region of interest" description="Disordered" evidence="9">
    <location>
        <begin position="189"/>
        <end position="227"/>
    </location>
</feature>
<evidence type="ECO:0000256" key="3">
    <source>
        <dbReference type="ARBA" id="ARBA00022771"/>
    </source>
</evidence>
<dbReference type="GeneID" id="100908341"/>
<dbReference type="PROSITE" id="PS00344">
    <property type="entry name" value="GATA_ZN_FINGER_1"/>
    <property type="match status" value="1"/>
</dbReference>
<comment type="subcellular location">
    <subcellularLocation>
        <location evidence="1">Nucleus</location>
    </subcellularLocation>
</comment>
<dbReference type="AlphaFoldDB" id="A0AAJ6QMX9"/>
<dbReference type="PANTHER" id="PTHR10071:SF281">
    <property type="entry name" value="BOX A-BINDING FACTOR-RELATED"/>
    <property type="match status" value="1"/>
</dbReference>
<evidence type="ECO:0000256" key="8">
    <source>
        <dbReference type="PROSITE-ProRule" id="PRU00094"/>
    </source>
</evidence>
<reference evidence="12" key="1">
    <citation type="submission" date="2025-08" db="UniProtKB">
        <authorList>
            <consortium name="RefSeq"/>
        </authorList>
    </citation>
    <scope>IDENTIFICATION</scope>
</reference>
<dbReference type="PRINTS" id="PR00619">
    <property type="entry name" value="GATAZNFINGER"/>
</dbReference>
<keyword evidence="2" id="KW-0479">Metal-binding</keyword>
<dbReference type="RefSeq" id="XP_003738277.1">
    <property type="nucleotide sequence ID" value="XM_003738229.1"/>
</dbReference>
<accession>A0AAJ6QMX9</accession>
<dbReference type="GO" id="GO:0008270">
    <property type="term" value="F:zinc ion binding"/>
    <property type="evidence" value="ECO:0007669"/>
    <property type="project" value="UniProtKB-KW"/>
</dbReference>
<dbReference type="GO" id="GO:0000978">
    <property type="term" value="F:RNA polymerase II cis-regulatory region sequence-specific DNA binding"/>
    <property type="evidence" value="ECO:0007669"/>
    <property type="project" value="TreeGrafter"/>
</dbReference>
<evidence type="ECO:0000256" key="9">
    <source>
        <dbReference type="SAM" id="MobiDB-lite"/>
    </source>
</evidence>
<evidence type="ECO:0000256" key="1">
    <source>
        <dbReference type="ARBA" id="ARBA00004123"/>
    </source>
</evidence>